<dbReference type="OrthoDB" id="3641099at2759"/>
<dbReference type="EMBL" id="ML992678">
    <property type="protein sequence ID" value="KAF2211160.1"/>
    <property type="molecule type" value="Genomic_DNA"/>
</dbReference>
<accession>A0A6A6FCI4</accession>
<name>A0A6A6FCI4_9PEZI</name>
<proteinExistence type="predicted"/>
<dbReference type="PANTHER" id="PTHR42085:SF2">
    <property type="entry name" value="F-BOX DOMAIN-CONTAINING PROTEIN"/>
    <property type="match status" value="1"/>
</dbReference>
<feature type="compositionally biased region" description="Polar residues" evidence="1">
    <location>
        <begin position="10"/>
        <end position="28"/>
    </location>
</feature>
<dbReference type="Pfam" id="PF20150">
    <property type="entry name" value="2EXR"/>
    <property type="match status" value="1"/>
</dbReference>
<protein>
    <recommendedName>
        <fullName evidence="2">2EXR domain-containing protein</fullName>
    </recommendedName>
</protein>
<evidence type="ECO:0000313" key="3">
    <source>
        <dbReference type="EMBL" id="KAF2211160.1"/>
    </source>
</evidence>
<evidence type="ECO:0000259" key="2">
    <source>
        <dbReference type="Pfam" id="PF20150"/>
    </source>
</evidence>
<reference evidence="3" key="1">
    <citation type="journal article" date="2020" name="Stud. Mycol.">
        <title>101 Dothideomycetes genomes: a test case for predicting lifestyles and emergence of pathogens.</title>
        <authorList>
            <person name="Haridas S."/>
            <person name="Albert R."/>
            <person name="Binder M."/>
            <person name="Bloem J."/>
            <person name="Labutti K."/>
            <person name="Salamov A."/>
            <person name="Andreopoulos B."/>
            <person name="Baker S."/>
            <person name="Barry K."/>
            <person name="Bills G."/>
            <person name="Bluhm B."/>
            <person name="Cannon C."/>
            <person name="Castanera R."/>
            <person name="Culley D."/>
            <person name="Daum C."/>
            <person name="Ezra D."/>
            <person name="Gonzalez J."/>
            <person name="Henrissat B."/>
            <person name="Kuo A."/>
            <person name="Liang C."/>
            <person name="Lipzen A."/>
            <person name="Lutzoni F."/>
            <person name="Magnuson J."/>
            <person name="Mondo S."/>
            <person name="Nolan M."/>
            <person name="Ohm R."/>
            <person name="Pangilinan J."/>
            <person name="Park H.-J."/>
            <person name="Ramirez L."/>
            <person name="Alfaro M."/>
            <person name="Sun H."/>
            <person name="Tritt A."/>
            <person name="Yoshinaga Y."/>
            <person name="Zwiers L.-H."/>
            <person name="Turgeon B."/>
            <person name="Goodwin S."/>
            <person name="Spatafora J."/>
            <person name="Crous P."/>
            <person name="Grigoriev I."/>
        </authorList>
    </citation>
    <scope>NUCLEOTIDE SEQUENCE</scope>
    <source>
        <strain evidence="3">SCOH1-5</strain>
    </source>
</reference>
<dbReference type="AlphaFoldDB" id="A0A6A6FCI4"/>
<evidence type="ECO:0000313" key="4">
    <source>
        <dbReference type="Proteomes" id="UP000799539"/>
    </source>
</evidence>
<dbReference type="InterPro" id="IPR045518">
    <property type="entry name" value="2EXR"/>
</dbReference>
<feature type="region of interest" description="Disordered" evidence="1">
    <location>
        <begin position="1"/>
        <end position="28"/>
    </location>
</feature>
<organism evidence="3 4">
    <name type="scientific">Cercospora zeae-maydis SCOH1-5</name>
    <dbReference type="NCBI Taxonomy" id="717836"/>
    <lineage>
        <taxon>Eukaryota</taxon>
        <taxon>Fungi</taxon>
        <taxon>Dikarya</taxon>
        <taxon>Ascomycota</taxon>
        <taxon>Pezizomycotina</taxon>
        <taxon>Dothideomycetes</taxon>
        <taxon>Dothideomycetidae</taxon>
        <taxon>Mycosphaerellales</taxon>
        <taxon>Mycosphaerellaceae</taxon>
        <taxon>Cercospora</taxon>
    </lineage>
</organism>
<keyword evidence="4" id="KW-1185">Reference proteome</keyword>
<gene>
    <name evidence="3" type="ORF">CERZMDRAFT_98891</name>
</gene>
<dbReference type="PANTHER" id="PTHR42085">
    <property type="entry name" value="F-BOX DOMAIN-CONTAINING PROTEIN"/>
    <property type="match status" value="1"/>
</dbReference>
<feature type="domain" description="2EXR" evidence="2">
    <location>
        <begin position="56"/>
        <end position="151"/>
    </location>
</feature>
<sequence length="294" mass="32906">MAHGNKPKANLSSALESRLSPDTNSIADNNTADAIMASDNEANAQQPPSVPAPKGFMRLPAEIRLQIYEDYFIPPPGLITGCHYHKSTCRLTPQNISVDLANTAHTTTISARRSYHCKCDHCAFSGALLLTNHQIRSEAAPILESTFQFTLNIQLGWWQLTYAKFDVEMAGLWGLDLGNMNGIPSYIKTFVLHLDFFEPEDIIELDKVHAVAKDLAFLHHLADQVEFVVEVHIALAFEEKALGWSEAVSEKSKGSEHFVAYWEMTAPSMRHKLIAGLKKQFLKKGKEFRLLDEK</sequence>
<dbReference type="Proteomes" id="UP000799539">
    <property type="component" value="Unassembled WGS sequence"/>
</dbReference>
<dbReference type="InterPro" id="IPR038883">
    <property type="entry name" value="AN11006-like"/>
</dbReference>
<evidence type="ECO:0000256" key="1">
    <source>
        <dbReference type="SAM" id="MobiDB-lite"/>
    </source>
</evidence>